<evidence type="ECO:0000259" key="1">
    <source>
        <dbReference type="Pfam" id="PF01636"/>
    </source>
</evidence>
<dbReference type="Pfam" id="PF01636">
    <property type="entry name" value="APH"/>
    <property type="match status" value="1"/>
</dbReference>
<dbReference type="GO" id="GO:0004305">
    <property type="term" value="F:ethanolamine kinase activity"/>
    <property type="evidence" value="ECO:0007669"/>
    <property type="project" value="TreeGrafter"/>
</dbReference>
<dbReference type="AlphaFoldDB" id="A0A2W5MNF6"/>
<dbReference type="CDD" id="cd05151">
    <property type="entry name" value="ChoK-like"/>
    <property type="match status" value="1"/>
</dbReference>
<dbReference type="PANTHER" id="PTHR22603">
    <property type="entry name" value="CHOLINE/ETHANOALAMINE KINASE"/>
    <property type="match status" value="1"/>
</dbReference>
<reference evidence="2 3" key="1">
    <citation type="submission" date="2017-08" db="EMBL/GenBank/DDBJ databases">
        <title>Infants hospitalized years apart are colonized by the same room-sourced microbial strains.</title>
        <authorList>
            <person name="Brooks B."/>
            <person name="Olm M.R."/>
            <person name="Firek B.A."/>
            <person name="Baker R."/>
            <person name="Thomas B.C."/>
            <person name="Morowitz M.J."/>
            <person name="Banfield J.F."/>
        </authorList>
    </citation>
    <scope>NUCLEOTIDE SEQUENCE [LARGE SCALE GENOMIC DNA]</scope>
    <source>
        <strain evidence="2">S2_005_003_R2_43</strain>
    </source>
</reference>
<evidence type="ECO:0000313" key="2">
    <source>
        <dbReference type="EMBL" id="PZQ19223.1"/>
    </source>
</evidence>
<feature type="domain" description="Aminoglycoside phosphotransferase" evidence="1">
    <location>
        <begin position="22"/>
        <end position="231"/>
    </location>
</feature>
<dbReference type="GO" id="GO:0006646">
    <property type="term" value="P:phosphatidylethanolamine biosynthetic process"/>
    <property type="evidence" value="ECO:0007669"/>
    <property type="project" value="TreeGrafter"/>
</dbReference>
<gene>
    <name evidence="2" type="ORF">DI565_02285</name>
</gene>
<dbReference type="SUPFAM" id="SSF56112">
    <property type="entry name" value="Protein kinase-like (PK-like)"/>
    <property type="match status" value="1"/>
</dbReference>
<organism evidence="2 3">
    <name type="scientific">Ancylobacter novellus</name>
    <name type="common">Thiobacillus novellus</name>
    <dbReference type="NCBI Taxonomy" id="921"/>
    <lineage>
        <taxon>Bacteria</taxon>
        <taxon>Pseudomonadati</taxon>
        <taxon>Pseudomonadota</taxon>
        <taxon>Alphaproteobacteria</taxon>
        <taxon>Hyphomicrobiales</taxon>
        <taxon>Xanthobacteraceae</taxon>
        <taxon>Ancylobacter</taxon>
    </lineage>
</organism>
<evidence type="ECO:0000313" key="3">
    <source>
        <dbReference type="Proteomes" id="UP000249577"/>
    </source>
</evidence>
<dbReference type="InterPro" id="IPR002575">
    <property type="entry name" value="Aminoglycoside_PTrfase"/>
</dbReference>
<dbReference type="Proteomes" id="UP000249577">
    <property type="component" value="Unassembled WGS sequence"/>
</dbReference>
<name>A0A2W5MNF6_ANCNO</name>
<protein>
    <submittedName>
        <fullName evidence="2">Choline kinase</fullName>
    </submittedName>
</protein>
<accession>A0A2W5MNF6</accession>
<dbReference type="GO" id="GO:0005737">
    <property type="term" value="C:cytoplasm"/>
    <property type="evidence" value="ECO:0007669"/>
    <property type="project" value="TreeGrafter"/>
</dbReference>
<keyword evidence="2" id="KW-0808">Transferase</keyword>
<dbReference type="PANTHER" id="PTHR22603:SF66">
    <property type="entry name" value="ETHANOLAMINE KINASE"/>
    <property type="match status" value="1"/>
</dbReference>
<dbReference type="Gene3D" id="3.90.1200.10">
    <property type="match status" value="1"/>
</dbReference>
<proteinExistence type="predicted"/>
<comment type="caution">
    <text evidence="2">The sequence shown here is derived from an EMBL/GenBank/DDBJ whole genome shotgun (WGS) entry which is preliminary data.</text>
</comment>
<sequence>MTDASVERVRTLSFWRGAVEPRPLTGGITNRNFVVEDAGKKFVVRLGDDIPLHNCLRFNEQAAAAAAEAAGVSPAVRHVEPGLMVIDHVEGRTFTEADVRAELPRVAALVRTAHREVTRRLRGPALAFWTFHILRSYVATLQDGGHRLAAELPRLADVADRIEAAVGPTEIVYGHNDLLPGNFIDDGDRLWLIDWDYGGFNSPWFDLGNLASNNGLDEAGRDALIGLYFGREARDADRLKLAGMMVASLLRESLWSMVSELHSTLDFDYRAYTAENLARFERALERFESMDHA</sequence>
<dbReference type="InterPro" id="IPR011009">
    <property type="entry name" value="Kinase-like_dom_sf"/>
</dbReference>
<dbReference type="EMBL" id="QFPN01000001">
    <property type="protein sequence ID" value="PZQ19223.1"/>
    <property type="molecule type" value="Genomic_DNA"/>
</dbReference>
<dbReference type="Gene3D" id="3.30.200.20">
    <property type="entry name" value="Phosphorylase Kinase, domain 1"/>
    <property type="match status" value="1"/>
</dbReference>
<keyword evidence="2" id="KW-0418">Kinase</keyword>